<organism evidence="1 2">
    <name type="scientific">Deefgea chitinilytica</name>
    <dbReference type="NCBI Taxonomy" id="570276"/>
    <lineage>
        <taxon>Bacteria</taxon>
        <taxon>Pseudomonadati</taxon>
        <taxon>Pseudomonadota</taxon>
        <taxon>Betaproteobacteria</taxon>
        <taxon>Neisseriales</taxon>
        <taxon>Chitinibacteraceae</taxon>
        <taxon>Deefgea</taxon>
    </lineage>
</organism>
<protein>
    <recommendedName>
        <fullName evidence="3">Transcription factor zinc-finger domain-containing protein</fullName>
    </recommendedName>
</protein>
<sequence>MNCTSCGAEMAADAIVCEYCGLHNAVDVLAIRDFKVLAEHSNLICPEGCGELQLLQLDADLNVTVAHCPSCNGLKFSPGALQIIIEKYAKKIQQLNIARISNIVSSRLPRSPFKLLSCPVCKKDMSRHYYHPQLKIEVDECLVHGVWLKRGELSVIADLWVELSKKNQKLSGVELGNMLVKEKVARALPEECPAEISETPRPNFFERYKNASTYIWVICIVSFLYQCTQILNR</sequence>
<comment type="caution">
    <text evidence="1">The sequence shown here is derived from an EMBL/GenBank/DDBJ whole genome shotgun (WGS) entry which is preliminary data.</text>
</comment>
<proteinExistence type="predicted"/>
<accession>A0ABS2CHJ9</accession>
<keyword evidence="2" id="KW-1185">Reference proteome</keyword>
<gene>
    <name evidence="1" type="ORF">GM173_15205</name>
</gene>
<evidence type="ECO:0000313" key="1">
    <source>
        <dbReference type="EMBL" id="MBM5572918.1"/>
    </source>
</evidence>
<name>A0ABS2CHJ9_9NEIS</name>
<dbReference type="Proteomes" id="UP001195660">
    <property type="component" value="Unassembled WGS sequence"/>
</dbReference>
<dbReference type="EMBL" id="WOFE01000013">
    <property type="protein sequence ID" value="MBM5572918.1"/>
    <property type="molecule type" value="Genomic_DNA"/>
</dbReference>
<evidence type="ECO:0000313" key="2">
    <source>
        <dbReference type="Proteomes" id="UP001195660"/>
    </source>
</evidence>
<reference evidence="1 2" key="1">
    <citation type="submission" date="2019-11" db="EMBL/GenBank/DDBJ databases">
        <title>Novel Deefgea species.</title>
        <authorList>
            <person name="Han J.-H."/>
        </authorList>
    </citation>
    <scope>NUCLEOTIDE SEQUENCE [LARGE SCALE GENOMIC DNA]</scope>
    <source>
        <strain evidence="1 2">LMG 24817</strain>
    </source>
</reference>
<dbReference type="RefSeq" id="WP_203572247.1">
    <property type="nucleotide sequence ID" value="NZ_WOFE01000013.1"/>
</dbReference>
<evidence type="ECO:0008006" key="3">
    <source>
        <dbReference type="Google" id="ProtNLM"/>
    </source>
</evidence>